<dbReference type="AlphaFoldDB" id="A0A0X8HSJ2"/>
<feature type="transmembrane region" description="Helical" evidence="1">
    <location>
        <begin position="575"/>
        <end position="598"/>
    </location>
</feature>
<feature type="transmembrane region" description="Helical" evidence="1">
    <location>
        <begin position="286"/>
        <end position="307"/>
    </location>
</feature>
<feature type="transmembrane region" description="Helical" evidence="1">
    <location>
        <begin position="17"/>
        <end position="40"/>
    </location>
</feature>
<keyword evidence="1" id="KW-1133">Transmembrane helix</keyword>
<dbReference type="RefSeq" id="XP_017987641.1">
    <property type="nucleotide sequence ID" value="XM_018131781.1"/>
</dbReference>
<sequence length="599" mass="66454">MEASKETRLLHSPGLKFRLLTCIFSPTIILPALVYLISIFSVHFIQYSQLEDSGPSASIVIHTVISTSTGATGTVTATVTATATATATPFPENYLDLNRVNETLLEYVKVRVNNTIALTNTYAQGKFNDSVNDYISAWNESLYGRIRTQLAAEELMLSYNTSIHDNLEIQSERMKSTIDKISSYGFTVGSQENAQDLKNTLTIDRSFLASLFGAVADEHSKLKDFILPTLPRLQWTPLKSEEILPKLKQHTEDLLDALNSLNGNSTIFSAAAAVYPRNSARNRRKITGRLSAVVIAILLVTVLVLMLKEWFCFRLQNHVILRNVQTTLQEKQIEQAMQPSVTAAIGNCSFLIAEIQTLASTLQHTLAYLVQNLQFRLYRHWRLNRPTNIHPIHITDRRWQQISAWNIWYISSHAVNLWLSLFVIVTERLLISHLFKDATPVASLIVKRSAENPATHIAKLTDAFAQKLDTKLLGIINETLWQSANGTLSAATAVLQKDMQNLVSTVANALPTSIQVPNWSYTPQLLPITSTPSSNITSTLLYLLAPNPGHRAEPLSSRSLHAIALTAQIPKLLGLATYAIIVTIVVHALTGIIAALFIS</sequence>
<dbReference type="EMBL" id="CP014244">
    <property type="protein sequence ID" value="AMD20645.1"/>
    <property type="molecule type" value="Genomic_DNA"/>
</dbReference>
<organism evidence="2 3">
    <name type="scientific">Eremothecium sinecaudum</name>
    <dbReference type="NCBI Taxonomy" id="45286"/>
    <lineage>
        <taxon>Eukaryota</taxon>
        <taxon>Fungi</taxon>
        <taxon>Dikarya</taxon>
        <taxon>Ascomycota</taxon>
        <taxon>Saccharomycotina</taxon>
        <taxon>Saccharomycetes</taxon>
        <taxon>Saccharomycetales</taxon>
        <taxon>Saccharomycetaceae</taxon>
        <taxon>Eremothecium</taxon>
    </lineage>
</organism>
<keyword evidence="3" id="KW-1185">Reference proteome</keyword>
<reference evidence="2 3" key="1">
    <citation type="submission" date="2016-01" db="EMBL/GenBank/DDBJ databases">
        <title>Genome sequence of the yeast Holleya sinecauda.</title>
        <authorList>
            <person name="Dietrich F.S."/>
        </authorList>
    </citation>
    <scope>NUCLEOTIDE SEQUENCE [LARGE SCALE GENOMIC DNA]</scope>
    <source>
        <strain evidence="2 3">ATCC 58844</strain>
    </source>
</reference>
<evidence type="ECO:0000256" key="1">
    <source>
        <dbReference type="SAM" id="Phobius"/>
    </source>
</evidence>
<accession>A0A0X8HSJ2</accession>
<keyword evidence="1" id="KW-0812">Transmembrane</keyword>
<protein>
    <submittedName>
        <fullName evidence="2">HDL099Wp</fullName>
    </submittedName>
</protein>
<gene>
    <name evidence="2" type="ORF">AW171_hschr42547</name>
</gene>
<keyword evidence="1" id="KW-0472">Membrane</keyword>
<evidence type="ECO:0000313" key="2">
    <source>
        <dbReference type="EMBL" id="AMD20645.1"/>
    </source>
</evidence>
<dbReference type="Proteomes" id="UP000243052">
    <property type="component" value="Chromosome iv"/>
</dbReference>
<proteinExistence type="predicted"/>
<evidence type="ECO:0000313" key="3">
    <source>
        <dbReference type="Proteomes" id="UP000243052"/>
    </source>
</evidence>
<dbReference type="GeneID" id="28723900"/>
<name>A0A0X8HSJ2_9SACH</name>
<dbReference type="OrthoDB" id="4036011at2759"/>